<keyword evidence="6 10" id="KW-0732">Signal</keyword>
<dbReference type="OrthoDB" id="1179585at2759"/>
<dbReference type="InterPro" id="IPR051850">
    <property type="entry name" value="Polysacch_Lyase_4"/>
</dbReference>
<evidence type="ECO:0000256" key="8">
    <source>
        <dbReference type="ARBA" id="ARBA00023277"/>
    </source>
</evidence>
<keyword evidence="9" id="KW-0624">Polysaccharide degradation</keyword>
<dbReference type="Gene3D" id="2.70.98.10">
    <property type="match status" value="1"/>
</dbReference>
<evidence type="ECO:0000256" key="6">
    <source>
        <dbReference type="ARBA" id="ARBA00022729"/>
    </source>
</evidence>
<keyword evidence="8" id="KW-0119">Carbohydrate metabolism</keyword>
<dbReference type="SUPFAM" id="SSF74650">
    <property type="entry name" value="Galactose mutarotase-like"/>
    <property type="match status" value="1"/>
</dbReference>
<feature type="signal peptide" evidence="10">
    <location>
        <begin position="1"/>
        <end position="18"/>
    </location>
</feature>
<dbReference type="EC" id="4.2.2.23" evidence="4"/>
<dbReference type="InterPro" id="IPR013784">
    <property type="entry name" value="Carb-bd-like_fold"/>
</dbReference>
<dbReference type="InterPro" id="IPR011013">
    <property type="entry name" value="Gal_mutarotase_sf_dom"/>
</dbReference>
<dbReference type="PANTHER" id="PTHR32018:SF1">
    <property type="entry name" value="RHAMNOGALACTURONAN ENDOLYASE"/>
    <property type="match status" value="1"/>
</dbReference>
<evidence type="ECO:0000256" key="1">
    <source>
        <dbReference type="ARBA" id="ARBA00001324"/>
    </source>
</evidence>
<dbReference type="InterPro" id="IPR029411">
    <property type="entry name" value="RG-lyase_III"/>
</dbReference>
<accession>A0A9P8EG65</accession>
<dbReference type="GO" id="GO:0030246">
    <property type="term" value="F:carbohydrate binding"/>
    <property type="evidence" value="ECO:0007669"/>
    <property type="project" value="InterPro"/>
</dbReference>
<dbReference type="GO" id="GO:0102210">
    <property type="term" value="F:rhamnogalacturonan endolyase activity"/>
    <property type="evidence" value="ECO:0007669"/>
    <property type="project" value="UniProtKB-EC"/>
</dbReference>
<sequence>MRAHLFALAFTALPFVVGRSAFLQQTSNNTWVLGNDIWNITQGPIYATKLFYQGKDAIGSAAGHYVGADGENNLVWESASIVNKGDTFIDVSFVSEKGDLHWVIYDDLSGSYQYFVNRALGDISILRSLFRLDPDRFPNGRTYLKDETLPSFAAIENATKVQDETFETSNGTYITKYDWSNYVRDRDFHGVYGPSTGSWYIHPSTDYFSGNHLKQTLTVHRESSTGDAVQLNVVQDTSHFQTQVTTSQPVGKIWGPWLWYLNGGDIADVARKHQEELTKWPYQWVNDTAYHSRGSVIGTLRLSDGRVAAGAAVFLGDSDIKAPLAQGTDYYYTTYADAFGRFNFSNVRTGEYGLYAWSNGGEISDVYTNFTKAGVDVQGKINLSTLTWSVPSNERIFQIGDFDRKTTGFINSGPYHHGLAALSPANFTYIVATSNTSDWYYASSNLGTWNVEFDILALKTPTAKLIVSLAGYSQSTALTISVNDVVLDILTKDNVSTDASVYRSGTVSGEWHQFEYVIDNLKQGRNVVSFEVDRYVLWRGFLWDAIALEWIE</sequence>
<evidence type="ECO:0000259" key="12">
    <source>
        <dbReference type="Pfam" id="PF14686"/>
    </source>
</evidence>
<dbReference type="CDD" id="cd10320">
    <property type="entry name" value="RGL4_N"/>
    <property type="match status" value="1"/>
</dbReference>
<dbReference type="AlphaFoldDB" id="A0A9P8EG65"/>
<dbReference type="GO" id="GO:0005576">
    <property type="term" value="C:extracellular region"/>
    <property type="evidence" value="ECO:0007669"/>
    <property type="project" value="UniProtKB-SubCell"/>
</dbReference>
<dbReference type="EMBL" id="JAHFXF010000380">
    <property type="protein sequence ID" value="KAG9688910.1"/>
    <property type="molecule type" value="Genomic_DNA"/>
</dbReference>
<dbReference type="Pfam" id="PF14683">
    <property type="entry name" value="CBM-like"/>
    <property type="match status" value="1"/>
</dbReference>
<dbReference type="Gene3D" id="2.60.40.1120">
    <property type="entry name" value="Carboxypeptidase-like, regulatory domain"/>
    <property type="match status" value="1"/>
</dbReference>
<feature type="non-terminal residue" evidence="13">
    <location>
        <position position="552"/>
    </location>
</feature>
<dbReference type="SUPFAM" id="SSF49452">
    <property type="entry name" value="Starch-binding domain-like"/>
    <property type="match status" value="1"/>
</dbReference>
<evidence type="ECO:0000259" key="11">
    <source>
        <dbReference type="Pfam" id="PF14683"/>
    </source>
</evidence>
<comment type="subcellular location">
    <subcellularLocation>
        <location evidence="2">Secreted</location>
    </subcellularLocation>
</comment>
<reference evidence="13" key="2">
    <citation type="submission" date="2021-08" db="EMBL/GenBank/DDBJ databases">
        <authorList>
            <person name="Gostincar C."/>
            <person name="Sun X."/>
            <person name="Song Z."/>
            <person name="Gunde-Cimerman N."/>
        </authorList>
    </citation>
    <scope>NUCLEOTIDE SEQUENCE</scope>
    <source>
        <strain evidence="13">EXF-9911</strain>
    </source>
</reference>
<dbReference type="CDD" id="cd10316">
    <property type="entry name" value="RGL4_M"/>
    <property type="match status" value="1"/>
</dbReference>
<proteinExistence type="inferred from homology"/>
<evidence type="ECO:0000313" key="13">
    <source>
        <dbReference type="EMBL" id="KAG9688910.1"/>
    </source>
</evidence>
<reference evidence="13" key="1">
    <citation type="journal article" date="2021" name="J Fungi (Basel)">
        <title>Virulence traits and population genomics of the black yeast Aureobasidium melanogenum.</title>
        <authorList>
            <person name="Cernosa A."/>
            <person name="Sun X."/>
            <person name="Gostincar C."/>
            <person name="Fang C."/>
            <person name="Gunde-Cimerman N."/>
            <person name="Song Z."/>
        </authorList>
    </citation>
    <scope>NUCLEOTIDE SEQUENCE</scope>
    <source>
        <strain evidence="13">EXF-9911</strain>
    </source>
</reference>
<name>A0A9P8EG65_AURME</name>
<feature type="chain" id="PRO_5040291300" description="rhamnogalacturonan endolyase" evidence="10">
    <location>
        <begin position="19"/>
        <end position="552"/>
    </location>
</feature>
<dbReference type="InterPro" id="IPR014718">
    <property type="entry name" value="GH-type_carb-bd"/>
</dbReference>
<keyword evidence="7 13" id="KW-0456">Lyase</keyword>
<dbReference type="SUPFAM" id="SSF49785">
    <property type="entry name" value="Galactose-binding domain-like"/>
    <property type="match status" value="1"/>
</dbReference>
<evidence type="ECO:0000256" key="9">
    <source>
        <dbReference type="ARBA" id="ARBA00023326"/>
    </source>
</evidence>
<dbReference type="GO" id="GO:0000272">
    <property type="term" value="P:polysaccharide catabolic process"/>
    <property type="evidence" value="ECO:0007669"/>
    <property type="project" value="UniProtKB-KW"/>
</dbReference>
<dbReference type="PANTHER" id="PTHR32018">
    <property type="entry name" value="RHAMNOGALACTURONATE LYASE FAMILY PROTEIN"/>
    <property type="match status" value="1"/>
</dbReference>
<feature type="domain" description="Rhamnogalacturonan lyase" evidence="11">
    <location>
        <begin position="395"/>
        <end position="548"/>
    </location>
</feature>
<keyword evidence="5" id="KW-0964">Secreted</keyword>
<dbReference type="Gene3D" id="2.60.120.260">
    <property type="entry name" value="Galactose-binding domain-like"/>
    <property type="match status" value="1"/>
</dbReference>
<evidence type="ECO:0000256" key="7">
    <source>
        <dbReference type="ARBA" id="ARBA00023239"/>
    </source>
</evidence>
<dbReference type="InterPro" id="IPR008979">
    <property type="entry name" value="Galactose-bd-like_sf"/>
</dbReference>
<dbReference type="InterPro" id="IPR029413">
    <property type="entry name" value="RG-lyase_II"/>
</dbReference>
<evidence type="ECO:0000256" key="10">
    <source>
        <dbReference type="SAM" id="SignalP"/>
    </source>
</evidence>
<evidence type="ECO:0000256" key="4">
    <source>
        <dbReference type="ARBA" id="ARBA00012437"/>
    </source>
</evidence>
<evidence type="ECO:0000256" key="2">
    <source>
        <dbReference type="ARBA" id="ARBA00004613"/>
    </source>
</evidence>
<dbReference type="Proteomes" id="UP000779574">
    <property type="component" value="Unassembled WGS sequence"/>
</dbReference>
<organism evidence="13 14">
    <name type="scientific">Aureobasidium melanogenum</name>
    <name type="common">Aureobasidium pullulans var. melanogenum</name>
    <dbReference type="NCBI Taxonomy" id="46634"/>
    <lineage>
        <taxon>Eukaryota</taxon>
        <taxon>Fungi</taxon>
        <taxon>Dikarya</taxon>
        <taxon>Ascomycota</taxon>
        <taxon>Pezizomycotina</taxon>
        <taxon>Dothideomycetes</taxon>
        <taxon>Dothideomycetidae</taxon>
        <taxon>Dothideales</taxon>
        <taxon>Saccotheciaceae</taxon>
        <taxon>Aureobasidium</taxon>
    </lineage>
</organism>
<feature type="domain" description="Rhamnogalacturonan lyase" evidence="12">
    <location>
        <begin position="304"/>
        <end position="364"/>
    </location>
</feature>
<dbReference type="Pfam" id="PF14686">
    <property type="entry name" value="fn3_3"/>
    <property type="match status" value="1"/>
</dbReference>
<comment type="similarity">
    <text evidence="3">Belongs to the polysaccharide lyase 4 family.</text>
</comment>
<evidence type="ECO:0000256" key="3">
    <source>
        <dbReference type="ARBA" id="ARBA00010418"/>
    </source>
</evidence>
<evidence type="ECO:0000313" key="14">
    <source>
        <dbReference type="Proteomes" id="UP000779574"/>
    </source>
</evidence>
<evidence type="ECO:0000256" key="5">
    <source>
        <dbReference type="ARBA" id="ARBA00022525"/>
    </source>
</evidence>
<comment type="caution">
    <text evidence="13">The sequence shown here is derived from an EMBL/GenBank/DDBJ whole genome shotgun (WGS) entry which is preliminary data.</text>
</comment>
<comment type="catalytic activity">
    <reaction evidence="1">
        <text>Endotype eliminative cleavage of L-alpha-rhamnopyranosyl-(1-&gt;4)-alpha-D-galactopyranosyluronic acid bonds of rhamnogalacturonan I domains in ramified hairy regions of pectin leaving L-rhamnopyranose at the reducing end and 4-deoxy-4,5-unsaturated D-galactopyranosyluronic acid at the non-reducing end.</text>
        <dbReference type="EC" id="4.2.2.23"/>
    </reaction>
</comment>
<gene>
    <name evidence="13" type="ORF">KCU76_g9265</name>
</gene>
<protein>
    <recommendedName>
        <fullName evidence="4">rhamnogalacturonan endolyase</fullName>
        <ecNumber evidence="4">4.2.2.23</ecNumber>
    </recommendedName>
</protein>